<reference evidence="1 2" key="1">
    <citation type="journal article" date="2018" name="Front. Plant Sci.">
        <title>Red Clover (Trifolium pratense) and Zigzag Clover (T. medium) - A Picture of Genomic Similarities and Differences.</title>
        <authorList>
            <person name="Dluhosova J."/>
            <person name="Istvanek J."/>
            <person name="Nedelnik J."/>
            <person name="Repkova J."/>
        </authorList>
    </citation>
    <scope>NUCLEOTIDE SEQUENCE [LARGE SCALE GENOMIC DNA]</scope>
    <source>
        <strain evidence="2">cv. 10/8</strain>
        <tissue evidence="1">Leaf</tissue>
    </source>
</reference>
<sequence length="130" mass="14980">KLLEVNLPNDLEHAPAYRDLWVFEGFLSIWELSYATRTLEIWVMKDYTLCSSWTKTLVLLMNDGVPYFSPIYFTKSSDIIGTSYGGYGLVKYNDKGQVLEYGSFYKNLHRSKVAVYTESLLSLPGDREQV</sequence>
<organism evidence="1 2">
    <name type="scientific">Trifolium medium</name>
    <dbReference type="NCBI Taxonomy" id="97028"/>
    <lineage>
        <taxon>Eukaryota</taxon>
        <taxon>Viridiplantae</taxon>
        <taxon>Streptophyta</taxon>
        <taxon>Embryophyta</taxon>
        <taxon>Tracheophyta</taxon>
        <taxon>Spermatophyta</taxon>
        <taxon>Magnoliopsida</taxon>
        <taxon>eudicotyledons</taxon>
        <taxon>Gunneridae</taxon>
        <taxon>Pentapetalae</taxon>
        <taxon>rosids</taxon>
        <taxon>fabids</taxon>
        <taxon>Fabales</taxon>
        <taxon>Fabaceae</taxon>
        <taxon>Papilionoideae</taxon>
        <taxon>50 kb inversion clade</taxon>
        <taxon>NPAAA clade</taxon>
        <taxon>Hologalegina</taxon>
        <taxon>IRL clade</taxon>
        <taxon>Trifolieae</taxon>
        <taxon>Trifolium</taxon>
    </lineage>
</organism>
<dbReference type="Proteomes" id="UP000265520">
    <property type="component" value="Unassembled WGS sequence"/>
</dbReference>
<accession>A0A392PXI9</accession>
<proteinExistence type="predicted"/>
<keyword evidence="2" id="KW-1185">Reference proteome</keyword>
<protein>
    <submittedName>
        <fullName evidence="1">F-box protein</fullName>
    </submittedName>
</protein>
<feature type="non-terminal residue" evidence="1">
    <location>
        <position position="1"/>
    </location>
</feature>
<comment type="caution">
    <text evidence="1">The sequence shown here is derived from an EMBL/GenBank/DDBJ whole genome shotgun (WGS) entry which is preliminary data.</text>
</comment>
<evidence type="ECO:0000313" key="1">
    <source>
        <dbReference type="EMBL" id="MCI16828.1"/>
    </source>
</evidence>
<dbReference type="EMBL" id="LXQA010102648">
    <property type="protein sequence ID" value="MCI16828.1"/>
    <property type="molecule type" value="Genomic_DNA"/>
</dbReference>
<evidence type="ECO:0000313" key="2">
    <source>
        <dbReference type="Proteomes" id="UP000265520"/>
    </source>
</evidence>
<dbReference type="AlphaFoldDB" id="A0A392PXI9"/>
<name>A0A392PXI9_9FABA</name>